<keyword evidence="2" id="KW-1185">Reference proteome</keyword>
<sequence>MVVALNLERIGVEGLLPTRGKVCTFSPAPCPLPPAPCPLPLIKNLLE</sequence>
<proteinExistence type="predicted"/>
<name>A0A2K8T4F7_9NOSO</name>
<accession>A0A2K8T4F7</accession>
<evidence type="ECO:0000313" key="1">
    <source>
        <dbReference type="EMBL" id="AUB42551.1"/>
    </source>
</evidence>
<evidence type="ECO:0000313" key="2">
    <source>
        <dbReference type="Proteomes" id="UP000232003"/>
    </source>
</evidence>
<gene>
    <name evidence="1" type="ORF">COO91_08693</name>
</gene>
<dbReference type="KEGG" id="nfl:COO91_08693"/>
<protein>
    <submittedName>
        <fullName evidence="1">Uncharacterized protein</fullName>
    </submittedName>
</protein>
<dbReference type="Proteomes" id="UP000232003">
    <property type="component" value="Chromosome"/>
</dbReference>
<organism evidence="1 2">
    <name type="scientific">Nostoc flagelliforme CCNUN1</name>
    <dbReference type="NCBI Taxonomy" id="2038116"/>
    <lineage>
        <taxon>Bacteria</taxon>
        <taxon>Bacillati</taxon>
        <taxon>Cyanobacteriota</taxon>
        <taxon>Cyanophyceae</taxon>
        <taxon>Nostocales</taxon>
        <taxon>Nostocaceae</taxon>
        <taxon>Nostoc</taxon>
    </lineage>
</organism>
<dbReference type="AlphaFoldDB" id="A0A2K8T4F7"/>
<dbReference type="EMBL" id="CP024785">
    <property type="protein sequence ID" value="AUB42551.1"/>
    <property type="molecule type" value="Genomic_DNA"/>
</dbReference>
<reference evidence="1 2" key="1">
    <citation type="submission" date="2017-11" db="EMBL/GenBank/DDBJ databases">
        <title>Complete genome of a free-living desiccation-tolerant cyanobacterium and its photosynthetic adaptation to extreme terrestrial habitat.</title>
        <authorList>
            <person name="Shang J."/>
        </authorList>
    </citation>
    <scope>NUCLEOTIDE SEQUENCE [LARGE SCALE GENOMIC DNA]</scope>
    <source>
        <strain evidence="1 2">CCNUN1</strain>
    </source>
</reference>